<feature type="domain" description="Choline/carnitine acyltransferase" evidence="2">
    <location>
        <begin position="85"/>
        <end position="167"/>
    </location>
</feature>
<dbReference type="GO" id="GO:0004095">
    <property type="term" value="F:carnitine O-palmitoyltransferase activity"/>
    <property type="evidence" value="ECO:0007669"/>
    <property type="project" value="TreeGrafter"/>
</dbReference>
<comment type="caution">
    <text evidence="3">The sequence shown here is derived from an EMBL/GenBank/DDBJ whole genome shotgun (WGS) entry which is preliminary data.</text>
</comment>
<proteinExistence type="inferred from homology"/>
<dbReference type="InterPro" id="IPR000542">
    <property type="entry name" value="Carn_acyl_trans"/>
</dbReference>
<keyword evidence="4" id="KW-1185">Reference proteome</keyword>
<reference evidence="3" key="1">
    <citation type="submission" date="2022-08" db="EMBL/GenBank/DDBJ databases">
        <title>Genome sequencing of akame (Lates japonicus).</title>
        <authorList>
            <person name="Hashiguchi Y."/>
            <person name="Takahashi H."/>
        </authorList>
    </citation>
    <scope>NUCLEOTIDE SEQUENCE</scope>
    <source>
        <strain evidence="3">Kochi</strain>
    </source>
</reference>
<dbReference type="InterPro" id="IPR039551">
    <property type="entry name" value="Cho/carn_acyl_trans"/>
</dbReference>
<dbReference type="PANTHER" id="PTHR22589:SF16">
    <property type="entry name" value="CARNITINE O-PALMITOYLTRANSFERASE 2, MITOCHONDRIAL"/>
    <property type="match status" value="1"/>
</dbReference>
<dbReference type="SUPFAM" id="SSF52777">
    <property type="entry name" value="CoA-dependent acyltransferases"/>
    <property type="match status" value="1"/>
</dbReference>
<dbReference type="Pfam" id="PF00755">
    <property type="entry name" value="Carn_acyltransf"/>
    <property type="match status" value="1"/>
</dbReference>
<evidence type="ECO:0000259" key="2">
    <source>
        <dbReference type="Pfam" id="PF00755"/>
    </source>
</evidence>
<dbReference type="AlphaFoldDB" id="A0AAD3N270"/>
<comment type="similarity">
    <text evidence="1">Belongs to the carnitine/choline acetyltransferase family.</text>
</comment>
<organism evidence="3 4">
    <name type="scientific">Lates japonicus</name>
    <name type="common">Japanese lates</name>
    <dbReference type="NCBI Taxonomy" id="270547"/>
    <lineage>
        <taxon>Eukaryota</taxon>
        <taxon>Metazoa</taxon>
        <taxon>Chordata</taxon>
        <taxon>Craniata</taxon>
        <taxon>Vertebrata</taxon>
        <taxon>Euteleostomi</taxon>
        <taxon>Actinopterygii</taxon>
        <taxon>Neopterygii</taxon>
        <taxon>Teleostei</taxon>
        <taxon>Neoteleostei</taxon>
        <taxon>Acanthomorphata</taxon>
        <taxon>Carangaria</taxon>
        <taxon>Carangaria incertae sedis</taxon>
        <taxon>Centropomidae</taxon>
        <taxon>Lates</taxon>
    </lineage>
</organism>
<protein>
    <submittedName>
        <fullName evidence="3">Carnitine O-palmitoyltransferase 2, mitochondrial</fullName>
    </submittedName>
</protein>
<dbReference type="PANTHER" id="PTHR22589">
    <property type="entry name" value="CARNITINE O-ACYLTRANSFERASE"/>
    <property type="match status" value="1"/>
</dbReference>
<dbReference type="Proteomes" id="UP001279410">
    <property type="component" value="Unassembled WGS sequence"/>
</dbReference>
<dbReference type="InterPro" id="IPR023213">
    <property type="entry name" value="CAT-like_dom_sf"/>
</dbReference>
<accession>A0AAD3N270</accession>
<evidence type="ECO:0000313" key="4">
    <source>
        <dbReference type="Proteomes" id="UP001279410"/>
    </source>
</evidence>
<sequence length="173" mass="19627">MCGLGWGQACRYWNTENFTYCRQLFSVSAWINEIFKDTTEQPLVHRALLILLWIQPPCLVAVQTGQRAGGWHQKSQGELRFSRVKLTIDAMEFKKGGKEQLKKSKLSPDAISQLAFQMGFLRQYGETVATYESCSTAAFKHGRTETIRPATIHTKRCSHAFVCQPDSIAEHAQ</sequence>
<dbReference type="Gene3D" id="3.30.559.10">
    <property type="entry name" value="Chloramphenicol acetyltransferase-like domain"/>
    <property type="match status" value="1"/>
</dbReference>
<name>A0AAD3N270_LATJO</name>
<gene>
    <name evidence="3" type="ORF">AKAME5_001684200</name>
</gene>
<dbReference type="GO" id="GO:0005739">
    <property type="term" value="C:mitochondrion"/>
    <property type="evidence" value="ECO:0007669"/>
    <property type="project" value="TreeGrafter"/>
</dbReference>
<evidence type="ECO:0000256" key="1">
    <source>
        <dbReference type="ARBA" id="ARBA00005232"/>
    </source>
</evidence>
<dbReference type="GO" id="GO:0006635">
    <property type="term" value="P:fatty acid beta-oxidation"/>
    <property type="evidence" value="ECO:0007669"/>
    <property type="project" value="TreeGrafter"/>
</dbReference>
<dbReference type="EMBL" id="BRZM01000079">
    <property type="protein sequence ID" value="GLD65368.1"/>
    <property type="molecule type" value="Genomic_DNA"/>
</dbReference>
<evidence type="ECO:0000313" key="3">
    <source>
        <dbReference type="EMBL" id="GLD65368.1"/>
    </source>
</evidence>